<keyword evidence="2" id="KW-1185">Reference proteome</keyword>
<accession>A0A1I7VME9</accession>
<sequence length="106" mass="11912">MYYSSSLAISSPKWPQFTVHYSNSNASSNLAGENEMEVEKSRSSFAFVKLLVLNQQRSVILVAFGIQAAKALKLVRLVIIMVVVVGCRREDGKEHIRDEPKKLFIP</sequence>
<evidence type="ECO:0000313" key="2">
    <source>
        <dbReference type="Proteomes" id="UP000095285"/>
    </source>
</evidence>
<dbReference type="Proteomes" id="UP000095285">
    <property type="component" value="Unassembled WGS sequence"/>
</dbReference>
<gene>
    <name evidence="1 3" type="ORF">LOAG_05638</name>
</gene>
<evidence type="ECO:0000313" key="3">
    <source>
        <dbReference type="WBParaSite" id="EN70_4134"/>
    </source>
</evidence>
<name>A0A1I7VME9_LOALO</name>
<evidence type="ECO:0000313" key="1">
    <source>
        <dbReference type="EMBL" id="EFO22848.1"/>
    </source>
</evidence>
<dbReference type="AlphaFoldDB" id="A0A1I7VME9"/>
<proteinExistence type="predicted"/>
<reference evidence="1 2" key="1">
    <citation type="submission" date="2012-04" db="EMBL/GenBank/DDBJ databases">
        <title>The Genome Sequence of Loa loa.</title>
        <authorList>
            <consortium name="The Broad Institute Genome Sequencing Platform"/>
            <consortium name="Broad Institute Genome Sequencing Center for Infectious Disease"/>
            <person name="Nutman T.B."/>
            <person name="Fink D.L."/>
            <person name="Russ C."/>
            <person name="Young S."/>
            <person name="Zeng Q."/>
            <person name="Gargeya S."/>
            <person name="Alvarado L."/>
            <person name="Berlin A."/>
            <person name="Chapman S.B."/>
            <person name="Chen Z."/>
            <person name="Freedman E."/>
            <person name="Gellesch M."/>
            <person name="Goldberg J."/>
            <person name="Griggs A."/>
            <person name="Gujja S."/>
            <person name="Heilman E.R."/>
            <person name="Heiman D."/>
            <person name="Howarth C."/>
            <person name="Mehta T."/>
            <person name="Neiman D."/>
            <person name="Pearson M."/>
            <person name="Roberts A."/>
            <person name="Saif S."/>
            <person name="Shea T."/>
            <person name="Shenoy N."/>
            <person name="Sisk P."/>
            <person name="Stolte C."/>
            <person name="Sykes S."/>
            <person name="White J."/>
            <person name="Yandava C."/>
            <person name="Haas B."/>
            <person name="Henn M.R."/>
            <person name="Nusbaum C."/>
            <person name="Birren B."/>
        </authorList>
    </citation>
    <scope>NUCLEOTIDE SEQUENCE [LARGE SCALE GENOMIC DNA]</scope>
</reference>
<protein>
    <submittedName>
        <fullName evidence="3">Transmembrane protein</fullName>
    </submittedName>
</protein>
<organism evidence="2 3">
    <name type="scientific">Loa loa</name>
    <name type="common">Eye worm</name>
    <name type="synonym">Filaria loa</name>
    <dbReference type="NCBI Taxonomy" id="7209"/>
    <lineage>
        <taxon>Eukaryota</taxon>
        <taxon>Metazoa</taxon>
        <taxon>Ecdysozoa</taxon>
        <taxon>Nematoda</taxon>
        <taxon>Chromadorea</taxon>
        <taxon>Rhabditida</taxon>
        <taxon>Spirurina</taxon>
        <taxon>Spiruromorpha</taxon>
        <taxon>Filarioidea</taxon>
        <taxon>Onchocercidae</taxon>
        <taxon>Loa</taxon>
    </lineage>
</organism>
<accession>A0A1S0TZS9</accession>
<dbReference type="RefSeq" id="XP_003141223.1">
    <property type="nucleotide sequence ID" value="XM_003141175.1"/>
</dbReference>
<dbReference type="EMBL" id="JH712473">
    <property type="protein sequence ID" value="EFO22848.1"/>
    <property type="molecule type" value="Genomic_DNA"/>
</dbReference>
<reference evidence="3" key="2">
    <citation type="submission" date="2016-11" db="UniProtKB">
        <authorList>
            <consortium name="WormBaseParasite"/>
        </authorList>
    </citation>
    <scope>IDENTIFICATION</scope>
</reference>
<dbReference type="WBParaSite" id="EN70_4134">
    <property type="protein sequence ID" value="EN70_4134"/>
    <property type="gene ID" value="EN70_4134"/>
</dbReference>
<dbReference type="CTD" id="9943045"/>
<dbReference type="GeneID" id="9943045"/>
<dbReference type="KEGG" id="loa:LOAG_05638"/>